<comment type="caution">
    <text evidence="2">The sequence shown here is derived from an EMBL/GenBank/DDBJ whole genome shotgun (WGS) entry which is preliminary data.</text>
</comment>
<feature type="compositionally biased region" description="Basic and acidic residues" evidence="1">
    <location>
        <begin position="78"/>
        <end position="87"/>
    </location>
</feature>
<organism evidence="2 3">
    <name type="scientific">Pleurodeles waltl</name>
    <name type="common">Iberian ribbed newt</name>
    <dbReference type="NCBI Taxonomy" id="8319"/>
    <lineage>
        <taxon>Eukaryota</taxon>
        <taxon>Metazoa</taxon>
        <taxon>Chordata</taxon>
        <taxon>Craniata</taxon>
        <taxon>Vertebrata</taxon>
        <taxon>Euteleostomi</taxon>
        <taxon>Amphibia</taxon>
        <taxon>Batrachia</taxon>
        <taxon>Caudata</taxon>
        <taxon>Salamandroidea</taxon>
        <taxon>Salamandridae</taxon>
        <taxon>Pleurodelinae</taxon>
        <taxon>Pleurodeles</taxon>
    </lineage>
</organism>
<evidence type="ECO:0000313" key="3">
    <source>
        <dbReference type="Proteomes" id="UP001066276"/>
    </source>
</evidence>
<dbReference type="AlphaFoldDB" id="A0AAV7KW96"/>
<evidence type="ECO:0000256" key="1">
    <source>
        <dbReference type="SAM" id="MobiDB-lite"/>
    </source>
</evidence>
<protein>
    <submittedName>
        <fullName evidence="2">Uncharacterized protein</fullName>
    </submittedName>
</protein>
<keyword evidence="3" id="KW-1185">Reference proteome</keyword>
<feature type="compositionally biased region" description="Basic and acidic residues" evidence="1">
    <location>
        <begin position="24"/>
        <end position="34"/>
    </location>
</feature>
<evidence type="ECO:0000313" key="2">
    <source>
        <dbReference type="EMBL" id="KAJ1083756.1"/>
    </source>
</evidence>
<accession>A0AAV7KW96</accession>
<feature type="compositionally biased region" description="Basic residues" evidence="1">
    <location>
        <begin position="124"/>
        <end position="135"/>
    </location>
</feature>
<proteinExistence type="predicted"/>
<dbReference type="EMBL" id="JANPWB010000016">
    <property type="protein sequence ID" value="KAJ1083756.1"/>
    <property type="molecule type" value="Genomic_DNA"/>
</dbReference>
<name>A0AAV7KW96_PLEWA</name>
<dbReference type="Proteomes" id="UP001066276">
    <property type="component" value="Chromosome 12"/>
</dbReference>
<feature type="compositionally biased region" description="Low complexity" evidence="1">
    <location>
        <begin position="88"/>
        <end position="108"/>
    </location>
</feature>
<feature type="region of interest" description="Disordered" evidence="1">
    <location>
        <begin position="1"/>
        <end position="143"/>
    </location>
</feature>
<gene>
    <name evidence="2" type="ORF">NDU88_003911</name>
</gene>
<reference evidence="2" key="1">
    <citation type="journal article" date="2022" name="bioRxiv">
        <title>Sequencing and chromosome-scale assembly of the giantPleurodeles waltlgenome.</title>
        <authorList>
            <person name="Brown T."/>
            <person name="Elewa A."/>
            <person name="Iarovenko S."/>
            <person name="Subramanian E."/>
            <person name="Araus A.J."/>
            <person name="Petzold A."/>
            <person name="Susuki M."/>
            <person name="Suzuki K.-i.T."/>
            <person name="Hayashi T."/>
            <person name="Toyoda A."/>
            <person name="Oliveira C."/>
            <person name="Osipova E."/>
            <person name="Leigh N.D."/>
            <person name="Simon A."/>
            <person name="Yun M.H."/>
        </authorList>
    </citation>
    <scope>NUCLEOTIDE SEQUENCE</scope>
    <source>
        <strain evidence="2">20211129_DDA</strain>
        <tissue evidence="2">Liver</tissue>
    </source>
</reference>
<sequence>MRLQALRGAPGLGSGPGLYYHRVKLTEPPDDRRNRYQWTAGSRGDRDHGDSTPVTVALRDPPVGPEKTKWRPHLPRQSTERRTERQEPGASVAAGSGASGPEGLEGSARSPRRIGEAQQDLLRRAHQPARARTTNKWRINTEEPGKPKCAVLRTEIDPQSGPVKYATLDLEAHDLCEPTSGRRYRSTCAVLFRRRAGH</sequence>